<organism evidence="2 3">
    <name type="scientific">Paenibacillus catalpae</name>
    <dbReference type="NCBI Taxonomy" id="1045775"/>
    <lineage>
        <taxon>Bacteria</taxon>
        <taxon>Bacillati</taxon>
        <taxon>Bacillota</taxon>
        <taxon>Bacilli</taxon>
        <taxon>Bacillales</taxon>
        <taxon>Paenibacillaceae</taxon>
        <taxon>Paenibacillus</taxon>
    </lineage>
</organism>
<dbReference type="InterPro" id="IPR050490">
    <property type="entry name" value="Bact_solute-bd_prot1"/>
</dbReference>
<dbReference type="SUPFAM" id="SSF53850">
    <property type="entry name" value="Periplasmic binding protein-like II"/>
    <property type="match status" value="1"/>
</dbReference>
<evidence type="ECO:0000256" key="1">
    <source>
        <dbReference type="SAM" id="SignalP"/>
    </source>
</evidence>
<dbReference type="Gene3D" id="3.40.190.10">
    <property type="entry name" value="Periplasmic binding protein-like II"/>
    <property type="match status" value="1"/>
</dbReference>
<protein>
    <submittedName>
        <fullName evidence="2">Cellobiose transport system substrate-binding protein</fullName>
    </submittedName>
</protein>
<dbReference type="InterPro" id="IPR006059">
    <property type="entry name" value="SBP"/>
</dbReference>
<sequence length="419" mass="46514">MAKYRALLTCLLLLVFMVSGCSSGSSSKSEMKTLTLWYWNRSLDDSLINEVQKQFPGIRINAQKIGGDFKSKLKTTLAAGSGGPDIVAFNDWVTELFPSADRFYNLYDLGAKDIEKDYLDWKWQLGVTPKGEMIAMPIDTGPTALFYREDLFKQAGLPTDPEEVHLMMGTWEDYFAAGEKLQKALGGKVKLLDNIGQVYNQVNSQSDKVYFDKNENFIGEDPSSSMKKAWDLAVKATQMNLLANAGTFSTEWNAAMNNGKIASYVGAVWSKQILMDAAPDTAGKWRVARAPGGDGNNGGSFLAIMKTSKYPKESFEVMKWLLNSENQVTSFKNLNLFPSASKALDSDLMKMKEEFFGGQATGEIFTESARNVKPSYFGTKYSNLNGIVNRELSSVALEGKNSDKAWNDALSRVKKELLR</sequence>
<accession>A0A1I1V1L4</accession>
<gene>
    <name evidence="2" type="ORF">SAMN05216378_1221</name>
</gene>
<dbReference type="PANTHER" id="PTHR43649">
    <property type="entry name" value="ARABINOSE-BINDING PROTEIN-RELATED"/>
    <property type="match status" value="1"/>
</dbReference>
<dbReference type="EMBL" id="FOMT01000001">
    <property type="protein sequence ID" value="SFD74170.1"/>
    <property type="molecule type" value="Genomic_DNA"/>
</dbReference>
<feature type="chain" id="PRO_5038508158" evidence="1">
    <location>
        <begin position="22"/>
        <end position="419"/>
    </location>
</feature>
<name>A0A1I1V1L4_9BACL</name>
<dbReference type="Pfam" id="PF01547">
    <property type="entry name" value="SBP_bac_1"/>
    <property type="match status" value="1"/>
</dbReference>
<dbReference type="PANTHER" id="PTHR43649:SF32">
    <property type="entry name" value="SUGAR BINDING SECRETED PROTEIN"/>
    <property type="match status" value="1"/>
</dbReference>
<keyword evidence="1" id="KW-0732">Signal</keyword>
<evidence type="ECO:0000313" key="2">
    <source>
        <dbReference type="EMBL" id="SFD74170.1"/>
    </source>
</evidence>
<dbReference type="STRING" id="1045775.SAMN05216378_1221"/>
<dbReference type="OrthoDB" id="9768630at2"/>
<dbReference type="AlphaFoldDB" id="A0A1I1V1L4"/>
<proteinExistence type="predicted"/>
<dbReference type="PROSITE" id="PS51257">
    <property type="entry name" value="PROKAR_LIPOPROTEIN"/>
    <property type="match status" value="1"/>
</dbReference>
<dbReference type="Proteomes" id="UP000198855">
    <property type="component" value="Unassembled WGS sequence"/>
</dbReference>
<keyword evidence="3" id="KW-1185">Reference proteome</keyword>
<feature type="signal peptide" evidence="1">
    <location>
        <begin position="1"/>
        <end position="21"/>
    </location>
</feature>
<reference evidence="3" key="1">
    <citation type="submission" date="2016-10" db="EMBL/GenBank/DDBJ databases">
        <authorList>
            <person name="Varghese N."/>
            <person name="Submissions S."/>
        </authorList>
    </citation>
    <scope>NUCLEOTIDE SEQUENCE [LARGE SCALE GENOMIC DNA]</scope>
    <source>
        <strain evidence="3">CGMCC 1.10784</strain>
    </source>
</reference>
<evidence type="ECO:0000313" key="3">
    <source>
        <dbReference type="Proteomes" id="UP000198855"/>
    </source>
</evidence>